<dbReference type="Proteomes" id="UP000077856">
    <property type="component" value="Chromosome"/>
</dbReference>
<protein>
    <submittedName>
        <fullName evidence="1">Uncharacterized protein</fullName>
    </submittedName>
</protein>
<dbReference type="RefSeq" id="WP_019380136.1">
    <property type="nucleotide sequence ID" value="NZ_CP015506.1"/>
</dbReference>
<dbReference type="STRING" id="1196031.A361_20570"/>
<name>A0A160MEX3_9BACI</name>
<dbReference type="eggNOG" id="ENOG502ZQAS">
    <property type="taxonomic scope" value="Bacteria"/>
</dbReference>
<dbReference type="KEGG" id="bon:A361_20570"/>
<gene>
    <name evidence="1" type="ORF">A361_20570</name>
</gene>
<organism evidence="1 2">
    <name type="scientific">Cytobacillus oceanisediminis 2691</name>
    <dbReference type="NCBI Taxonomy" id="1196031"/>
    <lineage>
        <taxon>Bacteria</taxon>
        <taxon>Bacillati</taxon>
        <taxon>Bacillota</taxon>
        <taxon>Bacilli</taxon>
        <taxon>Bacillales</taxon>
        <taxon>Bacillaceae</taxon>
        <taxon>Cytobacillus</taxon>
    </lineage>
</organism>
<proteinExistence type="predicted"/>
<accession>A0A160MEX3</accession>
<sequence>MRHNTRPTVPYNEQLLSIDEQICALLKQRKVLSNNNPGLPSSKVITSWAKKYELYEDYLNHLFETMRFEGLFKSRIEPTGYRKHLSVLKSIEHGERIYSVTVIRQYQNASVIQLHVDWDGTEELQLDSQLKHHNNTFELYIGNQYECRQDRAGGSTGHFTYNFIVSPPLPDNISEIDLIFKEYTDTLKEQPTGLEIVMHLD</sequence>
<dbReference type="AlphaFoldDB" id="A0A160MEX3"/>
<dbReference type="EMBL" id="CP015506">
    <property type="protein sequence ID" value="AND41453.1"/>
    <property type="molecule type" value="Genomic_DNA"/>
</dbReference>
<evidence type="ECO:0000313" key="1">
    <source>
        <dbReference type="EMBL" id="AND41453.1"/>
    </source>
</evidence>
<reference evidence="1 2" key="1">
    <citation type="submission" date="2016-04" db="EMBL/GenBank/DDBJ databases">
        <title>Complete genome sequence of Bacillus oceanisediminis strain 2691.</title>
        <authorList>
            <person name="Jeong H."/>
            <person name="Kim H.J."/>
            <person name="Lee D.-W."/>
        </authorList>
    </citation>
    <scope>NUCLEOTIDE SEQUENCE [LARGE SCALE GENOMIC DNA]</scope>
    <source>
        <strain evidence="1 2">2691</strain>
    </source>
</reference>
<evidence type="ECO:0000313" key="2">
    <source>
        <dbReference type="Proteomes" id="UP000077856"/>
    </source>
</evidence>